<dbReference type="InterPro" id="IPR009006">
    <property type="entry name" value="Ala_racemase/Decarboxylase_C"/>
</dbReference>
<dbReference type="AlphaFoldDB" id="A0A8J6T346"/>
<dbReference type="InterPro" id="IPR029066">
    <property type="entry name" value="PLP-binding_barrel"/>
</dbReference>
<dbReference type="Gene3D" id="3.20.20.10">
    <property type="entry name" value="Alanine racemase"/>
    <property type="match status" value="1"/>
</dbReference>
<comment type="caution">
    <text evidence="4">The sequence shown here is derived from an EMBL/GenBank/DDBJ whole genome shotgun (WGS) entry which is preliminary data.</text>
</comment>
<dbReference type="PROSITE" id="PS00879">
    <property type="entry name" value="ODR_DC_2_2"/>
    <property type="match status" value="1"/>
</dbReference>
<evidence type="ECO:0000256" key="1">
    <source>
        <dbReference type="ARBA" id="ARBA00001933"/>
    </source>
</evidence>
<protein>
    <submittedName>
        <fullName evidence="4">Diaminopimelate decarboxylase</fullName>
    </submittedName>
</protein>
<proteinExistence type="predicted"/>
<dbReference type="PRINTS" id="PR01179">
    <property type="entry name" value="ODADCRBXLASE"/>
</dbReference>
<dbReference type="EMBL" id="JACNJD010000210">
    <property type="protein sequence ID" value="MBC8177455.1"/>
    <property type="molecule type" value="Genomic_DNA"/>
</dbReference>
<dbReference type="InterPro" id="IPR022644">
    <property type="entry name" value="De-COase2_N"/>
</dbReference>
<evidence type="ECO:0000256" key="2">
    <source>
        <dbReference type="ARBA" id="ARBA00022898"/>
    </source>
</evidence>
<dbReference type="PANTHER" id="PTHR43727">
    <property type="entry name" value="DIAMINOPIMELATE DECARBOXYLASE"/>
    <property type="match status" value="1"/>
</dbReference>
<sequence length="356" mass="40447">GVGLEAATLPELYLAEKSGVSPDRIVFDSPTKTINEIEYALNLGCYINVDSLQELDRIAELIREREFRTNSIGIRINPQVGTGDIASTSVAGEYSKFGVPIKEHRQTLIDKFEKYDWLTGVHLHIGSQGCSVEMLLKGIETILNFVNEVNELLERNNTGRQIATFDIGGGLPVSYHRDKEAVSLSHYVKELRNRFKDLFSDKFRLITEFGRYIHANTGWVASKVEYVKRNSNVNTAMIHVGADLFLRKSYRPEDWHHEVFVVDRSGKIKGGTDKNKYVIAGPLCFAGDMIAKEIQLPVVEQGDYIIIQDTGAYTLSMWSRYNSRQIPKVIGYIEDGNEFEIIRDRESLDKIIEFWS</sequence>
<accession>A0A8J6T346</accession>
<dbReference type="Pfam" id="PF02784">
    <property type="entry name" value="Orn_Arg_deC_N"/>
    <property type="match status" value="1"/>
</dbReference>
<feature type="non-terminal residue" evidence="4">
    <location>
        <position position="1"/>
    </location>
</feature>
<evidence type="ECO:0000313" key="4">
    <source>
        <dbReference type="EMBL" id="MBC8177455.1"/>
    </source>
</evidence>
<dbReference type="GO" id="GO:0008836">
    <property type="term" value="F:diaminopimelate decarboxylase activity"/>
    <property type="evidence" value="ECO:0007669"/>
    <property type="project" value="TreeGrafter"/>
</dbReference>
<dbReference type="InterPro" id="IPR000183">
    <property type="entry name" value="Orn/DAP/Arg_de-COase"/>
</dbReference>
<dbReference type="Proteomes" id="UP000650524">
    <property type="component" value="Unassembled WGS sequence"/>
</dbReference>
<dbReference type="SUPFAM" id="SSF51419">
    <property type="entry name" value="PLP-binding barrel"/>
    <property type="match status" value="1"/>
</dbReference>
<evidence type="ECO:0000313" key="5">
    <source>
        <dbReference type="Proteomes" id="UP000650524"/>
    </source>
</evidence>
<dbReference type="Gene3D" id="2.40.37.10">
    <property type="entry name" value="Lyase, Ornithine Decarboxylase, Chain A, domain 1"/>
    <property type="match status" value="1"/>
</dbReference>
<feature type="domain" description="Orn/DAP/Arg decarboxylase 2 N-terminal" evidence="3">
    <location>
        <begin position="1"/>
        <end position="215"/>
    </location>
</feature>
<keyword evidence="2" id="KW-0663">Pyridoxal phosphate</keyword>
<reference evidence="4 5" key="1">
    <citation type="submission" date="2020-08" db="EMBL/GenBank/DDBJ databases">
        <title>Bridging the membrane lipid divide: bacteria of the FCB group superphylum have the potential to synthesize archaeal ether lipids.</title>
        <authorList>
            <person name="Villanueva L."/>
            <person name="Von Meijenfeldt F.A.B."/>
            <person name="Westbye A.B."/>
            <person name="Yadav S."/>
            <person name="Hopmans E.C."/>
            <person name="Dutilh B.E."/>
            <person name="Sinninghe Damste J.S."/>
        </authorList>
    </citation>
    <scope>NUCLEOTIDE SEQUENCE [LARGE SCALE GENOMIC DNA]</scope>
    <source>
        <strain evidence="4">NIOZ-UU27</strain>
    </source>
</reference>
<dbReference type="SUPFAM" id="SSF50621">
    <property type="entry name" value="Alanine racemase C-terminal domain-like"/>
    <property type="match status" value="1"/>
</dbReference>
<dbReference type="PANTHER" id="PTHR43727:SF3">
    <property type="entry name" value="GROUP IV DECARBOXYLASE"/>
    <property type="match status" value="1"/>
</dbReference>
<evidence type="ECO:0000259" key="3">
    <source>
        <dbReference type="Pfam" id="PF02784"/>
    </source>
</evidence>
<comment type="cofactor">
    <cofactor evidence="1">
        <name>pyridoxal 5'-phosphate</name>
        <dbReference type="ChEBI" id="CHEBI:597326"/>
    </cofactor>
</comment>
<gene>
    <name evidence="4" type="ORF">H8E19_08625</name>
</gene>
<dbReference type="GO" id="GO:0009089">
    <property type="term" value="P:lysine biosynthetic process via diaminopimelate"/>
    <property type="evidence" value="ECO:0007669"/>
    <property type="project" value="TreeGrafter"/>
</dbReference>
<organism evidence="4 5">
    <name type="scientific">Candidatus Desulfacyla euxinica</name>
    <dbReference type="NCBI Taxonomy" id="2841693"/>
    <lineage>
        <taxon>Bacteria</taxon>
        <taxon>Deltaproteobacteria</taxon>
        <taxon>Candidatus Desulfacyla</taxon>
    </lineage>
</organism>
<dbReference type="InterPro" id="IPR022657">
    <property type="entry name" value="De-COase2_CS"/>
</dbReference>
<name>A0A8J6T346_9DELT</name>